<dbReference type="GO" id="GO:0008270">
    <property type="term" value="F:zinc ion binding"/>
    <property type="evidence" value="ECO:0007669"/>
    <property type="project" value="UniProtKB-KW"/>
</dbReference>
<evidence type="ECO:0000256" key="6">
    <source>
        <dbReference type="ARBA" id="ARBA00022801"/>
    </source>
</evidence>
<dbReference type="GO" id="GO:0005634">
    <property type="term" value="C:nucleus"/>
    <property type="evidence" value="ECO:0007669"/>
    <property type="project" value="UniProtKB-SubCell"/>
</dbReference>
<protein>
    <recommendedName>
        <fullName evidence="9">5'-3' exoribonuclease 2 homolog</fullName>
    </recommendedName>
</protein>
<evidence type="ECO:0000256" key="9">
    <source>
        <dbReference type="ARBA" id="ARBA00074674"/>
    </source>
</evidence>
<sequence>MGVPAFFRWLSRKYPSVIIDCVEDTQFTTDDGTKVPTDATKPNPNGVEFDNLYLDMNGIIHPCTHPEDKPAPKDEDEMMVAIFECIDRLFSIVRPRRLLYMAIDGVAPRAKMNQQRSRRFRASKEAVEKKIEIARLRKELQEKGFKVPPEKPKESHFDSNCITPGTPFMDRLSKCLHYYVHERLNTDPAWRNIKVILSDANVPGEGEHKIMDYIRRQRAQPDHDPDTHHVLCGADADLIMLGLATHEVNFTIIREEFKPNKPKPCDICGRLGHEMVDCLGVEGNEATEDEKIYETTRYIFVRLNVLREYLERELAMPGLPFKYDFDRAIDDWVFMCFFVGNDFLPHLPSLEIRENAIDRLVNLYKECCFKTGGWLTDSGSANMRRVQMILQNLGKVEDQIFKTRQRKELDFKARNKAQRRQQKMEKEAARQFLSETGKGALGVMRAGDTAVAHGAKNAIMSQRFANMNQQGRGVKRPHEDSSDEEEVPDEVRLYDEGFKDRYYESKFEVTKENLEFRSRVADEYGRGLCWVLKYYYQGCVSWNWYFPYHYAPFASDFTNCANANVNFDLGEPFNPLEQLMGVFPAASRAHVPEPWGELMLRADSNIIDFYPEDFKIDLNGKKFAWQGVALLPFVDEVRLKKALEEVYPLLTTEEKRRNKRGDSCMYVSSKHSAYTQLCDAYRMGMSYDTEVPISGTEYQGMQGIILLASNCIEPNGELPSPIRGLPAVRDNYIVTVRFRDPTYPKDFVFPARKLDNAEPPPRVLKSDQIGPGAPGSYRPTIGFNPNMPRASLDISGHRALGHLLPNPEAAEGQGEEKGLLPNPLPEAVEGQEGGKGLLPTPVPNPLPGSLNKKNMLSVTPYLLAGGMNNEKLPLLQGERGGKGLLGVAPKGGGLLPTPQHSQPPPLPLVSPSQHPQENELGPLGIIEALLGSGLGSPPDFQISGNRGEHLGGLGQQGRGRPKFELVGSGIGHPESQTGTLPMLGDGSTSNINQRARGKGRVRENLAFGSHREETFTYSKQTHQDGLLGACPQDIGEWVNNQPNNLLKTEPVPRDSFRSGCREGLLDKAKSNSYVCDFSDNSHFRQESLPRGPFNKSSFEGKGLLGEGPSDIYGGINDDMVSGSANLEGGGMFNDYYEPEVGRRGLLGFAPELSHHVPRGRGGGPGQYSNVPPPRGMGHDRGGMRGGRGRDGGGGGSLLGLPPVQYQMMSQTSNYHGGGGGQGGRYNHNQSYGGGGYNKPGGYNSSQWQGQGSRGGSGYNSRGGQNNYNARGGGGGYRGNKRARGNSGYFSSGY</sequence>
<dbReference type="PANTHER" id="PTHR12341">
    <property type="entry name" value="5'-&gt;3' EXORIBONUCLEASE"/>
    <property type="match status" value="1"/>
</dbReference>
<keyword evidence="5" id="KW-0863">Zinc-finger</keyword>
<organism evidence="13 14">
    <name type="scientific">Halocaridina rubra</name>
    <name type="common">Hawaiian red shrimp</name>
    <dbReference type="NCBI Taxonomy" id="373956"/>
    <lineage>
        <taxon>Eukaryota</taxon>
        <taxon>Metazoa</taxon>
        <taxon>Ecdysozoa</taxon>
        <taxon>Arthropoda</taxon>
        <taxon>Crustacea</taxon>
        <taxon>Multicrustacea</taxon>
        <taxon>Malacostraca</taxon>
        <taxon>Eumalacostraca</taxon>
        <taxon>Eucarida</taxon>
        <taxon>Decapoda</taxon>
        <taxon>Pleocyemata</taxon>
        <taxon>Caridea</taxon>
        <taxon>Atyoidea</taxon>
        <taxon>Atyidae</taxon>
        <taxon>Halocaridina</taxon>
    </lineage>
</organism>
<dbReference type="GO" id="GO:0000956">
    <property type="term" value="P:nuclear-transcribed mRNA catabolic process"/>
    <property type="evidence" value="ECO:0007669"/>
    <property type="project" value="TreeGrafter"/>
</dbReference>
<keyword evidence="2" id="KW-0507">mRNA processing</keyword>
<feature type="compositionally biased region" description="Low complexity" evidence="10">
    <location>
        <begin position="1239"/>
        <end position="1250"/>
    </location>
</feature>
<dbReference type="FunFam" id="3.40.50.12390:FF:000001">
    <property type="entry name" value="5'-3' exoribonuclease"/>
    <property type="match status" value="1"/>
</dbReference>
<evidence type="ECO:0000256" key="10">
    <source>
        <dbReference type="SAM" id="MobiDB-lite"/>
    </source>
</evidence>
<dbReference type="EMBL" id="JAXCGZ010015335">
    <property type="protein sequence ID" value="KAK7070510.1"/>
    <property type="molecule type" value="Genomic_DNA"/>
</dbReference>
<dbReference type="GO" id="GO:0004534">
    <property type="term" value="F:5'-3' RNA exonuclease activity"/>
    <property type="evidence" value="ECO:0007669"/>
    <property type="project" value="InterPro"/>
</dbReference>
<feature type="region of interest" description="Disordered" evidence="10">
    <location>
        <begin position="469"/>
        <end position="488"/>
    </location>
</feature>
<dbReference type="InterPro" id="IPR004859">
    <property type="entry name" value="Xrn1_N"/>
</dbReference>
<feature type="compositionally biased region" description="Basic and acidic residues" evidence="10">
    <location>
        <begin position="1176"/>
        <end position="1190"/>
    </location>
</feature>
<dbReference type="Proteomes" id="UP001381693">
    <property type="component" value="Unassembled WGS sequence"/>
</dbReference>
<feature type="region of interest" description="Disordered" evidence="10">
    <location>
        <begin position="893"/>
        <end position="915"/>
    </location>
</feature>
<feature type="domain" description="Xrn1 helical" evidence="12">
    <location>
        <begin position="322"/>
        <end position="767"/>
    </location>
</feature>
<reference evidence="13 14" key="1">
    <citation type="submission" date="2023-11" db="EMBL/GenBank/DDBJ databases">
        <title>Halocaridina rubra genome assembly.</title>
        <authorList>
            <person name="Smith C."/>
        </authorList>
    </citation>
    <scope>NUCLEOTIDE SEQUENCE [LARGE SCALE GENOMIC DNA]</scope>
    <source>
        <strain evidence="13">EP-1</strain>
        <tissue evidence="13">Whole</tissue>
    </source>
</reference>
<comment type="caution">
    <text evidence="13">The sequence shown here is derived from an EMBL/GenBank/DDBJ whole genome shotgun (WGS) entry which is preliminary data.</text>
</comment>
<name>A0AAN9A304_HALRR</name>
<comment type="similarity">
    <text evidence="1">Belongs to the 5'-3' exonuclease family. XRN2/RAT1 subfamily.</text>
</comment>
<keyword evidence="8" id="KW-0269">Exonuclease</keyword>
<dbReference type="Pfam" id="PF17846">
    <property type="entry name" value="XRN_M"/>
    <property type="match status" value="1"/>
</dbReference>
<evidence type="ECO:0000256" key="2">
    <source>
        <dbReference type="ARBA" id="ARBA00022664"/>
    </source>
</evidence>
<dbReference type="InterPro" id="IPR041412">
    <property type="entry name" value="Xrn1_helical"/>
</dbReference>
<evidence type="ECO:0000256" key="5">
    <source>
        <dbReference type="ARBA" id="ARBA00022771"/>
    </source>
</evidence>
<proteinExistence type="inferred from homology"/>
<feature type="compositionally biased region" description="Low complexity" evidence="10">
    <location>
        <begin position="1258"/>
        <end position="1269"/>
    </location>
</feature>
<dbReference type="CDD" id="cd18673">
    <property type="entry name" value="PIN_XRN1-2-like"/>
    <property type="match status" value="1"/>
</dbReference>
<evidence type="ECO:0000259" key="11">
    <source>
        <dbReference type="Pfam" id="PF03159"/>
    </source>
</evidence>
<dbReference type="GO" id="GO:0003723">
    <property type="term" value="F:RNA binding"/>
    <property type="evidence" value="ECO:0007669"/>
    <property type="project" value="TreeGrafter"/>
</dbReference>
<dbReference type="Gene3D" id="3.40.50.12390">
    <property type="match status" value="2"/>
</dbReference>
<dbReference type="GO" id="GO:0006397">
    <property type="term" value="P:mRNA processing"/>
    <property type="evidence" value="ECO:0007669"/>
    <property type="project" value="UniProtKB-KW"/>
</dbReference>
<dbReference type="FunFam" id="3.40.50.12390:FF:000003">
    <property type="entry name" value="5'-3' exoribonuclease"/>
    <property type="match status" value="1"/>
</dbReference>
<gene>
    <name evidence="13" type="primary">XRN2</name>
    <name evidence="13" type="ORF">SK128_027401</name>
</gene>
<keyword evidence="4" id="KW-0479">Metal-binding</keyword>
<evidence type="ECO:0000256" key="8">
    <source>
        <dbReference type="ARBA" id="ARBA00022839"/>
    </source>
</evidence>
<evidence type="ECO:0000313" key="14">
    <source>
        <dbReference type="Proteomes" id="UP001381693"/>
    </source>
</evidence>
<keyword evidence="6" id="KW-0378">Hydrolase</keyword>
<accession>A0AAN9A304</accession>
<evidence type="ECO:0000256" key="3">
    <source>
        <dbReference type="ARBA" id="ARBA00022722"/>
    </source>
</evidence>
<evidence type="ECO:0000259" key="12">
    <source>
        <dbReference type="Pfam" id="PF17846"/>
    </source>
</evidence>
<feature type="region of interest" description="Disordered" evidence="10">
    <location>
        <begin position="972"/>
        <end position="998"/>
    </location>
</feature>
<feature type="region of interest" description="Disordered" evidence="10">
    <location>
        <begin position="1153"/>
        <end position="1293"/>
    </location>
</feature>
<evidence type="ECO:0000256" key="7">
    <source>
        <dbReference type="ARBA" id="ARBA00022833"/>
    </source>
</evidence>
<dbReference type="Gene3D" id="1.25.40.1050">
    <property type="match status" value="1"/>
</dbReference>
<dbReference type="InterPro" id="IPR027073">
    <property type="entry name" value="5_3_exoribonuclease"/>
</dbReference>
<keyword evidence="7" id="KW-0862">Zinc</keyword>
<dbReference type="FunFam" id="1.25.40.1050:FF:000002">
    <property type="entry name" value="5'-3' exoribonuclease"/>
    <property type="match status" value="1"/>
</dbReference>
<keyword evidence="14" id="KW-1185">Reference proteome</keyword>
<evidence type="ECO:0000256" key="1">
    <source>
        <dbReference type="ARBA" id="ARBA00006994"/>
    </source>
</evidence>
<evidence type="ECO:0000256" key="4">
    <source>
        <dbReference type="ARBA" id="ARBA00022723"/>
    </source>
</evidence>
<evidence type="ECO:0000313" key="13">
    <source>
        <dbReference type="EMBL" id="KAK7070510.1"/>
    </source>
</evidence>
<feature type="region of interest" description="Disordered" evidence="10">
    <location>
        <begin position="803"/>
        <end position="836"/>
    </location>
</feature>
<keyword evidence="3" id="KW-0540">Nuclease</keyword>
<dbReference type="PANTHER" id="PTHR12341:SF41">
    <property type="entry name" value="5'-3' EXORIBONUCLEASE 2"/>
    <property type="match status" value="1"/>
</dbReference>
<dbReference type="Pfam" id="PF03159">
    <property type="entry name" value="XRN_N"/>
    <property type="match status" value="1"/>
</dbReference>
<feature type="domain" description="Xrn1 N-terminal" evidence="11">
    <location>
        <begin position="1"/>
        <end position="256"/>
    </location>
</feature>